<accession>A0A132AFU8</accession>
<protein>
    <submittedName>
        <fullName evidence="1">Uncharacterized protein</fullName>
    </submittedName>
</protein>
<evidence type="ECO:0000313" key="1">
    <source>
        <dbReference type="EMBL" id="KPM09866.1"/>
    </source>
</evidence>
<comment type="caution">
    <text evidence="1">The sequence shown here is derived from an EMBL/GenBank/DDBJ whole genome shotgun (WGS) entry which is preliminary data.</text>
</comment>
<reference evidence="1 2" key="1">
    <citation type="journal article" date="2015" name="Parasit. Vectors">
        <title>Draft genome of the scabies mite.</title>
        <authorList>
            <person name="Rider S.D.Jr."/>
            <person name="Morgan M.S."/>
            <person name="Arlian L.G."/>
        </authorList>
    </citation>
    <scope>NUCLEOTIDE SEQUENCE [LARGE SCALE GENOMIC DNA]</scope>
    <source>
        <strain evidence="1">Arlian Lab</strain>
    </source>
</reference>
<evidence type="ECO:0000313" key="2">
    <source>
        <dbReference type="Proteomes" id="UP000616769"/>
    </source>
</evidence>
<dbReference type="VEuPathDB" id="VectorBase:SSCA006855"/>
<proteinExistence type="predicted"/>
<gene>
    <name evidence="1" type="ORF">QR98_0084120</name>
</gene>
<dbReference type="AlphaFoldDB" id="A0A132AFU8"/>
<dbReference type="EMBL" id="JXLN01014179">
    <property type="protein sequence ID" value="KPM09866.1"/>
    <property type="molecule type" value="Genomic_DNA"/>
</dbReference>
<sequence length="83" mass="9316">MCDEDQLALVLERLDEVADPEPEIDTAAFESVLDELRPGPNEPTDEPVITEAKLDDLPPQLLTKRSLNVDCFHLIDCIMNLII</sequence>
<dbReference type="Proteomes" id="UP000616769">
    <property type="component" value="Unassembled WGS sequence"/>
</dbReference>
<name>A0A132AFU8_SARSC</name>
<organism evidence="1 2">
    <name type="scientific">Sarcoptes scabiei</name>
    <name type="common">Itch mite</name>
    <name type="synonym">Acarus scabiei</name>
    <dbReference type="NCBI Taxonomy" id="52283"/>
    <lineage>
        <taxon>Eukaryota</taxon>
        <taxon>Metazoa</taxon>
        <taxon>Ecdysozoa</taxon>
        <taxon>Arthropoda</taxon>
        <taxon>Chelicerata</taxon>
        <taxon>Arachnida</taxon>
        <taxon>Acari</taxon>
        <taxon>Acariformes</taxon>
        <taxon>Sarcoptiformes</taxon>
        <taxon>Astigmata</taxon>
        <taxon>Psoroptidia</taxon>
        <taxon>Sarcoptoidea</taxon>
        <taxon>Sarcoptidae</taxon>
        <taxon>Sarcoptinae</taxon>
        <taxon>Sarcoptes</taxon>
    </lineage>
</organism>